<dbReference type="OrthoDB" id="932752at2"/>
<name>A0A7K0EJD6_9BACT</name>
<dbReference type="EMBL" id="WJXZ01000006">
    <property type="protein sequence ID" value="MRS61875.1"/>
    <property type="molecule type" value="Genomic_DNA"/>
</dbReference>
<gene>
    <name evidence="5" type="ORF">GJJ30_11305</name>
</gene>
<dbReference type="Gene3D" id="1.10.150.130">
    <property type="match status" value="1"/>
</dbReference>
<dbReference type="GO" id="GO:0003677">
    <property type="term" value="F:DNA binding"/>
    <property type="evidence" value="ECO:0007669"/>
    <property type="project" value="UniProtKB-KW"/>
</dbReference>
<evidence type="ECO:0000313" key="5">
    <source>
        <dbReference type="EMBL" id="MRS61875.1"/>
    </source>
</evidence>
<keyword evidence="3" id="KW-0233">DNA recombination</keyword>
<comment type="caution">
    <text evidence="5">The sequence shown here is derived from an EMBL/GenBank/DDBJ whole genome shotgun (WGS) entry which is preliminary data.</text>
</comment>
<dbReference type="PANTHER" id="PTHR30349:SF41">
    <property type="entry name" value="INTEGRASE_RECOMBINASE PROTEIN MJ0367-RELATED"/>
    <property type="match status" value="1"/>
</dbReference>
<dbReference type="Proteomes" id="UP000441754">
    <property type="component" value="Unassembled WGS sequence"/>
</dbReference>
<dbReference type="InterPro" id="IPR050090">
    <property type="entry name" value="Tyrosine_recombinase_XerCD"/>
</dbReference>
<protein>
    <submittedName>
        <fullName evidence="5">Tyrosine-type recombinase/integrase</fullName>
    </submittedName>
</protein>
<dbReference type="GO" id="GO:0015074">
    <property type="term" value="P:DNA integration"/>
    <property type="evidence" value="ECO:0007669"/>
    <property type="project" value="InterPro"/>
</dbReference>
<keyword evidence="2" id="KW-0238">DNA-binding</keyword>
<comment type="similarity">
    <text evidence="1">Belongs to the 'phage' integrase family.</text>
</comment>
<evidence type="ECO:0000313" key="6">
    <source>
        <dbReference type="Proteomes" id="UP000441754"/>
    </source>
</evidence>
<organism evidence="5 6">
    <name type="scientific">Larkinella terrae</name>
    <dbReference type="NCBI Taxonomy" id="2025311"/>
    <lineage>
        <taxon>Bacteria</taxon>
        <taxon>Pseudomonadati</taxon>
        <taxon>Bacteroidota</taxon>
        <taxon>Cytophagia</taxon>
        <taxon>Cytophagales</taxon>
        <taxon>Spirosomataceae</taxon>
        <taxon>Larkinella</taxon>
    </lineage>
</organism>
<dbReference type="InterPro" id="IPR013762">
    <property type="entry name" value="Integrase-like_cat_sf"/>
</dbReference>
<keyword evidence="6" id="KW-1185">Reference proteome</keyword>
<dbReference type="InterPro" id="IPR011010">
    <property type="entry name" value="DNA_brk_join_enz"/>
</dbReference>
<accession>A0A7K0EJD6</accession>
<dbReference type="AlphaFoldDB" id="A0A7K0EJD6"/>
<proteinExistence type="inferred from homology"/>
<dbReference type="Gene3D" id="1.10.443.10">
    <property type="entry name" value="Intergrase catalytic core"/>
    <property type="match status" value="1"/>
</dbReference>
<dbReference type="GO" id="GO:0006310">
    <property type="term" value="P:DNA recombination"/>
    <property type="evidence" value="ECO:0007669"/>
    <property type="project" value="UniProtKB-KW"/>
</dbReference>
<reference evidence="5 6" key="1">
    <citation type="journal article" date="2018" name="Antonie Van Leeuwenhoek">
        <title>Larkinella terrae sp. nov., isolated from soil on Jeju Island, South Korea.</title>
        <authorList>
            <person name="Ten L.N."/>
            <person name="Jeon J."/>
            <person name="Park S.J."/>
            <person name="Park S."/>
            <person name="Lee S.Y."/>
            <person name="Kim M.K."/>
            <person name="Jung H.Y."/>
        </authorList>
    </citation>
    <scope>NUCLEOTIDE SEQUENCE [LARGE SCALE GENOMIC DNA]</scope>
    <source>
        <strain evidence="5 6">KCTC 52001</strain>
    </source>
</reference>
<dbReference type="CDD" id="cd00397">
    <property type="entry name" value="DNA_BRE_C"/>
    <property type="match status" value="1"/>
</dbReference>
<dbReference type="InterPro" id="IPR010998">
    <property type="entry name" value="Integrase_recombinase_N"/>
</dbReference>
<dbReference type="PANTHER" id="PTHR30349">
    <property type="entry name" value="PHAGE INTEGRASE-RELATED"/>
    <property type="match status" value="1"/>
</dbReference>
<feature type="region of interest" description="Disordered" evidence="4">
    <location>
        <begin position="101"/>
        <end position="124"/>
    </location>
</feature>
<evidence type="ECO:0000256" key="2">
    <source>
        <dbReference type="ARBA" id="ARBA00023125"/>
    </source>
</evidence>
<evidence type="ECO:0000256" key="1">
    <source>
        <dbReference type="ARBA" id="ARBA00008857"/>
    </source>
</evidence>
<sequence>MSAKMAKKWQRKVKFLMSDNSTTTAKFPYKEPFISKPADDDLTKQWVVEYGIWSKKKQCIVRKRVVLSGNTVAQRLADAKEIIAELKRILKKGEAYVDEVEPTQAKNKKNPKVDPPPTRSSRVKHGSVSKILILEAIDQFMSFKEKTTKPNTIMTYRTHVNTLLKYLKRHQLQKKALVNFTDADALHFLDEATTVERLGNRSRNNARDAIFTLFEHFRKRKHIEVNPFKEIGKLSFRRYKHMPYTFEQRDQIKQFCLETNQHQLLLFISFIYYGFMRPHGEVSKLKVKDLRERTIAIDADNAKDIEAEHIQIPPGLEKLIDEYQLRSYPPEAYLFTKTGQPGSKHVDKLYFYRRHRKILAKLGFTDKRFDLYGWKHTGVIALWVATQNIRLIQRQCRHSNAQQTEEYLRDLGIIVKDTDIDKFPDF</sequence>
<evidence type="ECO:0000256" key="3">
    <source>
        <dbReference type="ARBA" id="ARBA00023172"/>
    </source>
</evidence>
<evidence type="ECO:0000256" key="4">
    <source>
        <dbReference type="SAM" id="MobiDB-lite"/>
    </source>
</evidence>
<dbReference type="SUPFAM" id="SSF56349">
    <property type="entry name" value="DNA breaking-rejoining enzymes"/>
    <property type="match status" value="1"/>
</dbReference>